<dbReference type="InterPro" id="IPR001789">
    <property type="entry name" value="Sig_transdc_resp-reg_receiver"/>
</dbReference>
<dbReference type="PRINTS" id="PR00344">
    <property type="entry name" value="BCTRLSENSOR"/>
</dbReference>
<gene>
    <name evidence="13" type="ORF">C7383_11231</name>
</gene>
<dbReference type="Gene3D" id="3.30.450.20">
    <property type="entry name" value="PAS domain"/>
    <property type="match status" value="3"/>
</dbReference>
<reference evidence="13 14" key="1">
    <citation type="submission" date="2018-05" db="EMBL/GenBank/DDBJ databases">
        <authorList>
            <person name="Goeker M."/>
            <person name="Huntemann M."/>
            <person name="Clum A."/>
            <person name="Pillay M."/>
            <person name="Palaniappan K."/>
            <person name="Varghese N."/>
            <person name="Mikhailova N."/>
            <person name="Stamatis D."/>
            <person name="Reddy T."/>
            <person name="Daum C."/>
            <person name="Shapiro N."/>
            <person name="Ivanova N."/>
            <person name="Kyrpides N."/>
            <person name="Woyke T."/>
        </authorList>
    </citation>
    <scope>NUCLEOTIDE SEQUENCE [LARGE SCALE GENOMIC DNA]</scope>
    <source>
        <strain evidence="13 14">DSM 26524</strain>
    </source>
</reference>
<evidence type="ECO:0000256" key="3">
    <source>
        <dbReference type="ARBA" id="ARBA00012438"/>
    </source>
</evidence>
<dbReference type="InterPro" id="IPR035965">
    <property type="entry name" value="PAS-like_dom_sf"/>
</dbReference>
<dbReference type="InterPro" id="IPR036097">
    <property type="entry name" value="HisK_dim/P_sf"/>
</dbReference>
<dbReference type="Pfam" id="PF00072">
    <property type="entry name" value="Response_reg"/>
    <property type="match status" value="2"/>
</dbReference>
<sequence>MEINLSYEQLNNEYSMLMGVLGASVSKHLMDEHLTCIWANNYYYELIGYTKSEYEARFQNQCDRYFETNPEGWKLLTEKIKASLEGGEKGYSVYLPMVYPDGSPFWVKLQAVFTDEYMYGYRVAYTTMIDVTDMMQAQREQLRAQQNYETMTREQEMLMSALNVSVSSHLVDEHYTCIWANEFYYKLIGYPKPKYEALFHNHADEYYGNNPEGWELLTKKVESVLEKGEDKYELIVPMKYEDGSSYWVKLVSFFTDRYVDGYRTSYTVMTDVTELVQTKNELEMMMQAMKVSVSKHKVDEHFSVVWANDFYYQLIGYTKSEYEARFHNHCDEYFTDNPESWDILCNKIDNMYAAGEDSFEAYLPMKLPGGSSRWVKLVDFFTNEYQDGKQLAYTTMIDVTELLQAQQDKSVAYEHVPGFIVKYRILPDRIVIIDASSRIKDFFDVDLDNLAAADFMGVLQPESRHIIEDRLPKLRNREALELDESIRVRDKYGRDCWLQLHGTCIDSVADDPVYLVVYIDITDITELRKLQHQLEERTEMLNTALKAAKLANAAKSDFLSRMSHDIRTPMNAIAGMTEIADAHLREPERVKDCLDKIRLSSHHLLGLINDVLDMSQIESGKVSIHMASLSLPELIREIIMITLPNIRTKQQTFKVHLLNVRQEHFYSDELRLRQILLNLLSNASKFTPEYGEIIFEVEQLPGNSALSFTISDTGPGIKEDFQEHIFETFARESDSRTDRIEGSGLGLAIVKRLTELMGGDIRLDSLPGHGSTFCVTLPMQYSNILDIPTEHIGDKERILLVDSDPVVLKDAQEALSSLGAEADCAKNVGEAAAHICGRRQAGEKYQMVIIDWEILRREELGALEQIRREYAGALPLLIVSAYDWSEIKDGMTAGIDGYIEKPFFQSTFQNCMQKYINGAEISSHETAAYDFHDKTILLAEDNELNREIAMELLGGFGARLEAAVNGREALRLFQESSPGYYSLILMDIQMPVMNGYEAASAIRALDRTDARTVPIIAMTADAFVEDIRNAEAVGMNGHMAKPLSFDTLALEIEKYLASAEC</sequence>
<dbReference type="CDD" id="cd17546">
    <property type="entry name" value="REC_hyHK_CKI1_RcsC-like"/>
    <property type="match status" value="1"/>
</dbReference>
<dbReference type="SMART" id="SM00387">
    <property type="entry name" value="HATPase_c"/>
    <property type="match status" value="1"/>
</dbReference>
<dbReference type="InterPro" id="IPR004358">
    <property type="entry name" value="Sig_transdc_His_kin-like_C"/>
</dbReference>
<dbReference type="EMBL" id="QGGY01000012">
    <property type="protein sequence ID" value="PWJ73457.1"/>
    <property type="molecule type" value="Genomic_DNA"/>
</dbReference>
<dbReference type="Pfam" id="PF02518">
    <property type="entry name" value="HATPase_c"/>
    <property type="match status" value="1"/>
</dbReference>
<dbReference type="PANTHER" id="PTHR45339:SF1">
    <property type="entry name" value="HYBRID SIGNAL TRANSDUCTION HISTIDINE KINASE J"/>
    <property type="match status" value="1"/>
</dbReference>
<keyword evidence="6" id="KW-0808">Transferase</keyword>
<dbReference type="Pfam" id="PF13426">
    <property type="entry name" value="PAS_9"/>
    <property type="match status" value="1"/>
</dbReference>
<dbReference type="InterPro" id="IPR036890">
    <property type="entry name" value="HATPase_C_sf"/>
</dbReference>
<dbReference type="SMART" id="SM00388">
    <property type="entry name" value="HisKA"/>
    <property type="match status" value="1"/>
</dbReference>
<dbReference type="Gene3D" id="1.10.287.130">
    <property type="match status" value="1"/>
</dbReference>
<dbReference type="PROSITE" id="PS50110">
    <property type="entry name" value="RESPONSE_REGULATORY"/>
    <property type="match status" value="2"/>
</dbReference>
<dbReference type="FunFam" id="3.30.565.10:FF:000006">
    <property type="entry name" value="Sensor histidine kinase WalK"/>
    <property type="match status" value="1"/>
</dbReference>
<evidence type="ECO:0000256" key="2">
    <source>
        <dbReference type="ARBA" id="ARBA00004370"/>
    </source>
</evidence>
<evidence type="ECO:0000259" key="12">
    <source>
        <dbReference type="PROSITE" id="PS50110"/>
    </source>
</evidence>
<dbReference type="SUPFAM" id="SSF55874">
    <property type="entry name" value="ATPase domain of HSP90 chaperone/DNA topoisomerase II/histidine kinase"/>
    <property type="match status" value="1"/>
</dbReference>
<name>A0AB73T0V8_9FIRM</name>
<dbReference type="SUPFAM" id="SSF55785">
    <property type="entry name" value="PYP-like sensor domain (PAS domain)"/>
    <property type="match status" value="4"/>
</dbReference>
<comment type="function">
    <text evidence="9">May play the central regulatory role in sporulation. It may be an element of the effector pathway responsible for the activation of sporulation genes in response to nutritional stress. Spo0A may act in concert with spo0H (a sigma factor) to control the expression of some genes that are critical to the sporulation process.</text>
</comment>
<dbReference type="SMART" id="SM00448">
    <property type="entry name" value="REC"/>
    <property type="match status" value="2"/>
</dbReference>
<dbReference type="GO" id="GO:0016020">
    <property type="term" value="C:membrane"/>
    <property type="evidence" value="ECO:0007669"/>
    <property type="project" value="UniProtKB-SubCell"/>
</dbReference>
<evidence type="ECO:0000256" key="10">
    <source>
        <dbReference type="PROSITE-ProRule" id="PRU00169"/>
    </source>
</evidence>
<keyword evidence="14" id="KW-1185">Reference proteome</keyword>
<dbReference type="InterPro" id="IPR003661">
    <property type="entry name" value="HisK_dim/P_dom"/>
</dbReference>
<dbReference type="Proteomes" id="UP000245412">
    <property type="component" value="Unassembled WGS sequence"/>
</dbReference>
<dbReference type="CDD" id="cd00082">
    <property type="entry name" value="HisKA"/>
    <property type="match status" value="1"/>
</dbReference>
<dbReference type="EC" id="2.7.13.3" evidence="3"/>
<feature type="modified residue" description="4-aspartylphosphate" evidence="10">
    <location>
        <position position="851"/>
    </location>
</feature>
<evidence type="ECO:0000256" key="6">
    <source>
        <dbReference type="ARBA" id="ARBA00022679"/>
    </source>
</evidence>
<dbReference type="PROSITE" id="PS50109">
    <property type="entry name" value="HIS_KIN"/>
    <property type="match status" value="1"/>
</dbReference>
<evidence type="ECO:0000259" key="11">
    <source>
        <dbReference type="PROSITE" id="PS50109"/>
    </source>
</evidence>
<organism evidence="13 14">
    <name type="scientific">Murimonas intestini</name>
    <dbReference type="NCBI Taxonomy" id="1337051"/>
    <lineage>
        <taxon>Bacteria</taxon>
        <taxon>Bacillati</taxon>
        <taxon>Bacillota</taxon>
        <taxon>Clostridia</taxon>
        <taxon>Lachnospirales</taxon>
        <taxon>Lachnospiraceae</taxon>
        <taxon>Murimonas</taxon>
    </lineage>
</organism>
<evidence type="ECO:0000256" key="4">
    <source>
        <dbReference type="ARBA" id="ARBA00018672"/>
    </source>
</evidence>
<keyword evidence="5 10" id="KW-0597">Phosphoprotein</keyword>
<dbReference type="AlphaFoldDB" id="A0AB73T0V8"/>
<dbReference type="Gene3D" id="3.40.50.2300">
    <property type="match status" value="2"/>
</dbReference>
<dbReference type="InterPro" id="IPR011006">
    <property type="entry name" value="CheY-like_superfamily"/>
</dbReference>
<evidence type="ECO:0000256" key="9">
    <source>
        <dbReference type="ARBA" id="ARBA00024867"/>
    </source>
</evidence>
<dbReference type="InterPro" id="IPR000014">
    <property type="entry name" value="PAS"/>
</dbReference>
<evidence type="ECO:0000313" key="14">
    <source>
        <dbReference type="Proteomes" id="UP000245412"/>
    </source>
</evidence>
<dbReference type="CDD" id="cd16922">
    <property type="entry name" value="HATPase_EvgS-ArcB-TorS-like"/>
    <property type="match status" value="1"/>
</dbReference>
<dbReference type="Pfam" id="PF00512">
    <property type="entry name" value="HisKA"/>
    <property type="match status" value="1"/>
</dbReference>
<evidence type="ECO:0000256" key="8">
    <source>
        <dbReference type="ARBA" id="ARBA00023012"/>
    </source>
</evidence>
<dbReference type="SUPFAM" id="SSF47384">
    <property type="entry name" value="Homodimeric domain of signal transducing histidine kinase"/>
    <property type="match status" value="1"/>
</dbReference>
<dbReference type="GO" id="GO:0000155">
    <property type="term" value="F:phosphorelay sensor kinase activity"/>
    <property type="evidence" value="ECO:0007669"/>
    <property type="project" value="InterPro"/>
</dbReference>
<evidence type="ECO:0000256" key="1">
    <source>
        <dbReference type="ARBA" id="ARBA00000085"/>
    </source>
</evidence>
<dbReference type="CDD" id="cd00156">
    <property type="entry name" value="REC"/>
    <property type="match status" value="1"/>
</dbReference>
<evidence type="ECO:0000256" key="5">
    <source>
        <dbReference type="ARBA" id="ARBA00022553"/>
    </source>
</evidence>
<proteinExistence type="predicted"/>
<evidence type="ECO:0000313" key="13">
    <source>
        <dbReference type="EMBL" id="PWJ73457.1"/>
    </source>
</evidence>
<dbReference type="InterPro" id="IPR005467">
    <property type="entry name" value="His_kinase_dom"/>
</dbReference>
<accession>A0AB73T0V8</accession>
<dbReference type="InterPro" id="IPR003594">
    <property type="entry name" value="HATPase_dom"/>
</dbReference>
<dbReference type="SUPFAM" id="SSF52172">
    <property type="entry name" value="CheY-like"/>
    <property type="match status" value="2"/>
</dbReference>
<feature type="domain" description="Histidine kinase" evidence="11">
    <location>
        <begin position="561"/>
        <end position="781"/>
    </location>
</feature>
<dbReference type="RefSeq" id="WP_109747644.1">
    <property type="nucleotide sequence ID" value="NZ_JANKBI010000013.1"/>
</dbReference>
<feature type="modified residue" description="4-aspartylphosphate" evidence="10">
    <location>
        <position position="987"/>
    </location>
</feature>
<keyword evidence="8" id="KW-0902">Two-component regulatory system</keyword>
<keyword evidence="7 13" id="KW-0418">Kinase</keyword>
<feature type="domain" description="Response regulatory" evidence="12">
    <location>
        <begin position="797"/>
        <end position="916"/>
    </location>
</feature>
<evidence type="ECO:0000256" key="7">
    <source>
        <dbReference type="ARBA" id="ARBA00022777"/>
    </source>
</evidence>
<dbReference type="PANTHER" id="PTHR45339">
    <property type="entry name" value="HYBRID SIGNAL TRANSDUCTION HISTIDINE KINASE J"/>
    <property type="match status" value="1"/>
</dbReference>
<feature type="domain" description="Response regulatory" evidence="12">
    <location>
        <begin position="935"/>
        <end position="1056"/>
    </location>
</feature>
<comment type="subcellular location">
    <subcellularLocation>
        <location evidence="2">Membrane</location>
    </subcellularLocation>
</comment>
<comment type="caution">
    <text evidence="13">The sequence shown here is derived from an EMBL/GenBank/DDBJ whole genome shotgun (WGS) entry which is preliminary data.</text>
</comment>
<comment type="catalytic activity">
    <reaction evidence="1">
        <text>ATP + protein L-histidine = ADP + protein N-phospho-L-histidine.</text>
        <dbReference type="EC" id="2.7.13.3"/>
    </reaction>
</comment>
<dbReference type="Gene3D" id="3.30.565.10">
    <property type="entry name" value="Histidine kinase-like ATPase, C-terminal domain"/>
    <property type="match status" value="1"/>
</dbReference>
<protein>
    <recommendedName>
        <fullName evidence="4">Stage 0 sporulation protein A homolog</fullName>
        <ecNumber evidence="3">2.7.13.3</ecNumber>
    </recommendedName>
</protein>